<evidence type="ECO:0008006" key="6">
    <source>
        <dbReference type="Google" id="ProtNLM"/>
    </source>
</evidence>
<dbReference type="Proteomes" id="UP000031620">
    <property type="component" value="Chromosome"/>
</dbReference>
<feature type="region of interest" description="Disordered" evidence="1">
    <location>
        <begin position="49"/>
        <end position="151"/>
    </location>
</feature>
<organism evidence="4 5">
    <name type="scientific">Paucilactobacillus hokkaidonensis JCM 18461</name>
    <dbReference type="NCBI Taxonomy" id="1291742"/>
    <lineage>
        <taxon>Bacteria</taxon>
        <taxon>Bacillati</taxon>
        <taxon>Bacillota</taxon>
        <taxon>Bacilli</taxon>
        <taxon>Lactobacillales</taxon>
        <taxon>Lactobacillaceae</taxon>
        <taxon>Paucilactobacillus</taxon>
    </lineage>
</organism>
<dbReference type="KEGG" id="lho:LOOC260_112830"/>
<protein>
    <recommendedName>
        <fullName evidence="6">Gram-positive cocci surface proteins LPxTG domain-containing protein</fullName>
    </recommendedName>
</protein>
<feature type="signal peptide" evidence="3">
    <location>
        <begin position="1"/>
        <end position="24"/>
    </location>
</feature>
<evidence type="ECO:0000313" key="5">
    <source>
        <dbReference type="Proteomes" id="UP000031620"/>
    </source>
</evidence>
<gene>
    <name evidence="4" type="ORF">LOOC260_112830</name>
</gene>
<keyword evidence="2" id="KW-1133">Transmembrane helix</keyword>
<accession>A0A0A1GZC5</accession>
<reference evidence="4 5" key="1">
    <citation type="submission" date="2014-11" db="EMBL/GenBank/DDBJ databases">
        <title>Complete genome sequence and analysis of Lactobacillus hokkaidonensis LOOC260T.</title>
        <authorList>
            <person name="Tanizawa Y."/>
            <person name="Tohno M."/>
            <person name="Kaminuma E."/>
            <person name="Nakamura Y."/>
            <person name="Arita M."/>
        </authorList>
    </citation>
    <scope>NUCLEOTIDE SEQUENCE [LARGE SCALE GENOMIC DNA]</scope>
    <source>
        <strain evidence="4 5">LOOC260</strain>
    </source>
</reference>
<proteinExistence type="predicted"/>
<evidence type="ECO:0000313" key="4">
    <source>
        <dbReference type="EMBL" id="BAP85821.1"/>
    </source>
</evidence>
<evidence type="ECO:0000256" key="1">
    <source>
        <dbReference type="SAM" id="MobiDB-lite"/>
    </source>
</evidence>
<evidence type="ECO:0000256" key="3">
    <source>
        <dbReference type="SAM" id="SignalP"/>
    </source>
</evidence>
<name>A0A0A1GZC5_9LACO</name>
<feature type="chain" id="PRO_5039492379" description="Gram-positive cocci surface proteins LPxTG domain-containing protein" evidence="3">
    <location>
        <begin position="25"/>
        <end position="226"/>
    </location>
</feature>
<evidence type="ECO:0000256" key="2">
    <source>
        <dbReference type="SAM" id="Phobius"/>
    </source>
</evidence>
<keyword evidence="2" id="KW-0812">Transmembrane</keyword>
<feature type="compositionally biased region" description="Polar residues" evidence="1">
    <location>
        <begin position="80"/>
        <end position="111"/>
    </location>
</feature>
<keyword evidence="3" id="KW-0732">Signal</keyword>
<dbReference type="HOGENOM" id="CLU_1223450_0_0_9"/>
<sequence length="226" mass="23828">MTTSKLTKTILVATMLLVGMAVGAGLDTKVVKADDMTATAMVQPEVTESSLVKTEKEVPVVAEQQVDQESEIVKSDNNNEDSTTVADSGSSRKTISNKANNSDSESSTTAIGKTDGKTKTSGSDSENKAVVSAASESTKDTNNKSADISKSTPVKVIESSEGKVELSPTKNAVVKPKTKAKVVEIKYDSKVLPKTDGQNNRSVVVTIGTLGLIVSGLLVYRFRKNI</sequence>
<dbReference type="AlphaFoldDB" id="A0A0A1GZC5"/>
<feature type="transmembrane region" description="Helical" evidence="2">
    <location>
        <begin position="202"/>
        <end position="220"/>
    </location>
</feature>
<dbReference type="NCBIfam" id="TIGR01167">
    <property type="entry name" value="LPXTG_anchor"/>
    <property type="match status" value="1"/>
</dbReference>
<keyword evidence="2" id="KW-0472">Membrane</keyword>
<dbReference type="EMBL" id="AP014680">
    <property type="protein sequence ID" value="BAP85821.1"/>
    <property type="molecule type" value="Genomic_DNA"/>
</dbReference>
<dbReference type="RefSeq" id="WP_041093727.1">
    <property type="nucleotide sequence ID" value="NZ_AP014680.1"/>
</dbReference>